<dbReference type="AlphaFoldDB" id="A0AAV3PKR1"/>
<dbReference type="InterPro" id="IPR050231">
    <property type="entry name" value="Iron_ascorbate_oxido_reductase"/>
</dbReference>
<dbReference type="InterPro" id="IPR027443">
    <property type="entry name" value="IPNS-like_sf"/>
</dbReference>
<sequence>MVVLSQPILDTFSDIKIIRPPISLFHEIPVIDLSSPDAKTEIVEACKEFGFFKVINHDVPFDFISKLEAEAVRFFKLSQSEKEKATPANPFGYGSKKIGPNGDIGWVEYLLCSMNPELAHEKSLTVFSDNSEQFWSLVNDYVLAVRNMACGVLEMIADRLRIEPRNLLSRLIKDEKSDSIFRLNHYPPCPSELQSLSSLNLLGFGEHTDPQIISVLRSNTTSGLQISVKDGTWVAVPPDPFSFFINVGDSLQVCSFIPFS</sequence>
<keyword evidence="1 3" id="KW-0479">Metal-binding</keyword>
<dbReference type="Pfam" id="PF14226">
    <property type="entry name" value="DIOX_N"/>
    <property type="match status" value="1"/>
</dbReference>
<keyword evidence="3" id="KW-0560">Oxidoreductase</keyword>
<name>A0AAV3PKR1_LITER</name>
<proteinExistence type="inferred from homology"/>
<evidence type="ECO:0000313" key="6">
    <source>
        <dbReference type="Proteomes" id="UP001454036"/>
    </source>
</evidence>
<dbReference type="GO" id="GO:0002238">
    <property type="term" value="P:response to molecule of fungal origin"/>
    <property type="evidence" value="ECO:0007669"/>
    <property type="project" value="UniProtKB-ARBA"/>
</dbReference>
<keyword evidence="2 3" id="KW-0408">Iron</keyword>
<dbReference type="PANTHER" id="PTHR47990">
    <property type="entry name" value="2-OXOGLUTARATE (2OG) AND FE(II)-DEPENDENT OXYGENASE SUPERFAMILY PROTEIN-RELATED"/>
    <property type="match status" value="1"/>
</dbReference>
<evidence type="ECO:0000259" key="4">
    <source>
        <dbReference type="PROSITE" id="PS51471"/>
    </source>
</evidence>
<accession>A0AAV3PKR1</accession>
<comment type="similarity">
    <text evidence="3">Belongs to the iron/ascorbate-dependent oxidoreductase family.</text>
</comment>
<evidence type="ECO:0000256" key="2">
    <source>
        <dbReference type="ARBA" id="ARBA00023004"/>
    </source>
</evidence>
<keyword evidence="6" id="KW-1185">Reference proteome</keyword>
<dbReference type="GO" id="GO:0016706">
    <property type="term" value="F:2-oxoglutarate-dependent dioxygenase activity"/>
    <property type="evidence" value="ECO:0007669"/>
    <property type="project" value="UniProtKB-ARBA"/>
</dbReference>
<dbReference type="GO" id="GO:0009805">
    <property type="term" value="P:coumarin biosynthetic process"/>
    <property type="evidence" value="ECO:0007669"/>
    <property type="project" value="UniProtKB-ARBA"/>
</dbReference>
<dbReference type="InterPro" id="IPR026992">
    <property type="entry name" value="DIOX_N"/>
</dbReference>
<organism evidence="5 6">
    <name type="scientific">Lithospermum erythrorhizon</name>
    <name type="common">Purple gromwell</name>
    <name type="synonym">Lithospermum officinale var. erythrorhizon</name>
    <dbReference type="NCBI Taxonomy" id="34254"/>
    <lineage>
        <taxon>Eukaryota</taxon>
        <taxon>Viridiplantae</taxon>
        <taxon>Streptophyta</taxon>
        <taxon>Embryophyta</taxon>
        <taxon>Tracheophyta</taxon>
        <taxon>Spermatophyta</taxon>
        <taxon>Magnoliopsida</taxon>
        <taxon>eudicotyledons</taxon>
        <taxon>Gunneridae</taxon>
        <taxon>Pentapetalae</taxon>
        <taxon>asterids</taxon>
        <taxon>lamiids</taxon>
        <taxon>Boraginales</taxon>
        <taxon>Boraginaceae</taxon>
        <taxon>Boraginoideae</taxon>
        <taxon>Lithospermeae</taxon>
        <taxon>Lithospermum</taxon>
    </lineage>
</organism>
<reference evidence="5 6" key="1">
    <citation type="submission" date="2024-01" db="EMBL/GenBank/DDBJ databases">
        <title>The complete chloroplast genome sequence of Lithospermum erythrorhizon: insights into the phylogenetic relationship among Boraginaceae species and the maternal lineages of purple gromwells.</title>
        <authorList>
            <person name="Okada T."/>
            <person name="Watanabe K."/>
        </authorList>
    </citation>
    <scope>NUCLEOTIDE SEQUENCE [LARGE SCALE GENOMIC DNA]</scope>
</reference>
<dbReference type="PROSITE" id="PS51471">
    <property type="entry name" value="FE2OG_OXY"/>
    <property type="match status" value="1"/>
</dbReference>
<dbReference type="SUPFAM" id="SSF51197">
    <property type="entry name" value="Clavaminate synthase-like"/>
    <property type="match status" value="1"/>
</dbReference>
<dbReference type="InterPro" id="IPR005123">
    <property type="entry name" value="Oxoglu/Fe-dep_dioxygenase_dom"/>
</dbReference>
<feature type="domain" description="Fe2OG dioxygenase" evidence="4">
    <location>
        <begin position="176"/>
        <end position="260"/>
    </location>
</feature>
<dbReference type="Pfam" id="PF03171">
    <property type="entry name" value="2OG-FeII_Oxy"/>
    <property type="match status" value="1"/>
</dbReference>
<evidence type="ECO:0000256" key="3">
    <source>
        <dbReference type="RuleBase" id="RU003682"/>
    </source>
</evidence>
<dbReference type="GO" id="GO:0046872">
    <property type="term" value="F:metal ion binding"/>
    <property type="evidence" value="ECO:0007669"/>
    <property type="project" value="UniProtKB-KW"/>
</dbReference>
<evidence type="ECO:0000313" key="5">
    <source>
        <dbReference type="EMBL" id="GAA0151601.1"/>
    </source>
</evidence>
<gene>
    <name evidence="5" type="ORF">LIER_37316</name>
</gene>
<protein>
    <submittedName>
        <fullName evidence="5">Oxygenase</fullName>
    </submittedName>
</protein>
<comment type="caution">
    <text evidence="5">The sequence shown here is derived from an EMBL/GenBank/DDBJ whole genome shotgun (WGS) entry which is preliminary data.</text>
</comment>
<dbReference type="Gene3D" id="2.60.120.330">
    <property type="entry name" value="B-lactam Antibiotic, Isopenicillin N Synthase, Chain"/>
    <property type="match status" value="1"/>
</dbReference>
<evidence type="ECO:0000256" key="1">
    <source>
        <dbReference type="ARBA" id="ARBA00022723"/>
    </source>
</evidence>
<dbReference type="InterPro" id="IPR044861">
    <property type="entry name" value="IPNS-like_FE2OG_OXY"/>
</dbReference>
<dbReference type="Proteomes" id="UP001454036">
    <property type="component" value="Unassembled WGS sequence"/>
</dbReference>
<dbReference type="EMBL" id="BAABME010017852">
    <property type="protein sequence ID" value="GAA0151601.1"/>
    <property type="molecule type" value="Genomic_DNA"/>
</dbReference>